<reference evidence="1 2" key="1">
    <citation type="journal article" date="2023" name="ACS Omega">
        <title>Identification of the Neoaspergillic Acid Biosynthesis Gene Cluster by Establishing an In Vitro CRISPR-Ribonucleoprotein Genetic System in Aspergillus melleus.</title>
        <authorList>
            <person name="Yuan B."/>
            <person name="Grau M.F."/>
            <person name="Murata R.M."/>
            <person name="Torok T."/>
            <person name="Venkateswaran K."/>
            <person name="Stajich J.E."/>
            <person name="Wang C.C.C."/>
        </authorList>
    </citation>
    <scope>NUCLEOTIDE SEQUENCE [LARGE SCALE GENOMIC DNA]</scope>
    <source>
        <strain evidence="1 2">IMV 1140</strain>
    </source>
</reference>
<keyword evidence="2" id="KW-1185">Reference proteome</keyword>
<name>A0ACC3B2J4_9EURO</name>
<sequence>MSQRKERSQYQPNNPREAFMRQPTEQASLHSMSRPQQLSRNLKSKLAPRQPSQMTQGTDNSRFHNMAGPQEANSNDIYVHPEYREMNPDYMKNHESPIWGLAKPLPRVVRPGMRRDPTRGDTGAYQTEPKGESEAVPEMKVTPSRHDEPKDGPTTPATPATPSAQKISSRGTYPGSTQTDSPVEQGIMSPDSSDRVSRPVENGLVGQWDQPQPDDHEFVNTWALIRHWLREPLAEYLGTTVSMLFGLCGTLAITSSNYQAGERLAMYWAWGLGIMVGIYLAGGVSGGHLNPAISIALWVFRGFPGRQCGYYVIAQILGSLTAAGLAYCIYRDSIISLAPTTSMGATGLGFYTEPLDYVRNVTAFFNEYLSAAILICTIFAMGDDGNAPPGAGMHSFIIGLLILVLCIAFGYNTGGIFNPARDLGPRLVALMAGYGGSTFTERDGWWFWGAWLATTTGALTGAAVYDVFVFIGGESPVNYPPARRKRAKLKKAFKWRKRLGLGKRKLPEIEEGLKDLEA</sequence>
<proteinExistence type="predicted"/>
<dbReference type="Proteomes" id="UP001177260">
    <property type="component" value="Unassembled WGS sequence"/>
</dbReference>
<comment type="caution">
    <text evidence="1">The sequence shown here is derived from an EMBL/GenBank/DDBJ whole genome shotgun (WGS) entry which is preliminary data.</text>
</comment>
<evidence type="ECO:0000313" key="2">
    <source>
        <dbReference type="Proteomes" id="UP001177260"/>
    </source>
</evidence>
<protein>
    <submittedName>
        <fullName evidence="1">Uncharacterized protein</fullName>
    </submittedName>
</protein>
<evidence type="ECO:0000313" key="1">
    <source>
        <dbReference type="EMBL" id="KAK1144585.1"/>
    </source>
</evidence>
<dbReference type="EMBL" id="JAOPJF010000030">
    <property type="protein sequence ID" value="KAK1144585.1"/>
    <property type="molecule type" value="Genomic_DNA"/>
</dbReference>
<organism evidence="1 2">
    <name type="scientific">Aspergillus melleus</name>
    <dbReference type="NCBI Taxonomy" id="138277"/>
    <lineage>
        <taxon>Eukaryota</taxon>
        <taxon>Fungi</taxon>
        <taxon>Dikarya</taxon>
        <taxon>Ascomycota</taxon>
        <taxon>Pezizomycotina</taxon>
        <taxon>Eurotiomycetes</taxon>
        <taxon>Eurotiomycetidae</taxon>
        <taxon>Eurotiales</taxon>
        <taxon>Aspergillaceae</taxon>
        <taxon>Aspergillus</taxon>
        <taxon>Aspergillus subgen. Circumdati</taxon>
    </lineage>
</organism>
<accession>A0ACC3B2J4</accession>
<gene>
    <name evidence="1" type="ORF">N8T08_005458</name>
</gene>